<proteinExistence type="predicted"/>
<dbReference type="EMBL" id="JH719908">
    <property type="protein sequence ID" value="EJF55253.1"/>
    <property type="molecule type" value="Genomic_DNA"/>
</dbReference>
<evidence type="ECO:0000313" key="2">
    <source>
        <dbReference type="Proteomes" id="UP000053319"/>
    </source>
</evidence>
<organism evidence="1 2">
    <name type="scientific">Dichomitus squalens (strain LYAD-421)</name>
    <name type="common">Western red white-rot fungus</name>
    <dbReference type="NCBI Taxonomy" id="732165"/>
    <lineage>
        <taxon>Eukaryota</taxon>
        <taxon>Fungi</taxon>
        <taxon>Dikarya</taxon>
        <taxon>Basidiomycota</taxon>
        <taxon>Agaricomycotina</taxon>
        <taxon>Agaricomycetes</taxon>
        <taxon>Polyporales</taxon>
        <taxon>Polyporaceae</taxon>
        <taxon>Dichomitus</taxon>
    </lineage>
</organism>
<accession>R7SHE0</accession>
<evidence type="ECO:0000313" key="1">
    <source>
        <dbReference type="EMBL" id="EJF55253.1"/>
    </source>
</evidence>
<sequence>TDIGRQDIIIGMAFLREHNPELDWNAGNIEFTRCPSTCTRHTVQDEELRSLQLP</sequence>
<reference evidence="1 2" key="1">
    <citation type="journal article" date="2012" name="Science">
        <title>The Paleozoic origin of enzymatic lignin decomposition reconstructed from 31 fungal genomes.</title>
        <authorList>
            <person name="Floudas D."/>
            <person name="Binder M."/>
            <person name="Riley R."/>
            <person name="Barry K."/>
            <person name="Blanchette R.A."/>
            <person name="Henrissat B."/>
            <person name="Martinez A.T."/>
            <person name="Otillar R."/>
            <person name="Spatafora J.W."/>
            <person name="Yadav J.S."/>
            <person name="Aerts A."/>
            <person name="Benoit I."/>
            <person name="Boyd A."/>
            <person name="Carlson A."/>
            <person name="Copeland A."/>
            <person name="Coutinho P.M."/>
            <person name="de Vries R.P."/>
            <person name="Ferreira P."/>
            <person name="Findley K."/>
            <person name="Foster B."/>
            <person name="Gaskell J."/>
            <person name="Glotzer D."/>
            <person name="Gorecki P."/>
            <person name="Heitman J."/>
            <person name="Hesse C."/>
            <person name="Hori C."/>
            <person name="Igarashi K."/>
            <person name="Jurgens J.A."/>
            <person name="Kallen N."/>
            <person name="Kersten P."/>
            <person name="Kohler A."/>
            <person name="Kuees U."/>
            <person name="Kumar T.K.A."/>
            <person name="Kuo A."/>
            <person name="LaButti K."/>
            <person name="Larrondo L.F."/>
            <person name="Lindquist E."/>
            <person name="Ling A."/>
            <person name="Lombard V."/>
            <person name="Lucas S."/>
            <person name="Lundell T."/>
            <person name="Martin R."/>
            <person name="McLaughlin D.J."/>
            <person name="Morgenstern I."/>
            <person name="Morin E."/>
            <person name="Murat C."/>
            <person name="Nagy L.G."/>
            <person name="Nolan M."/>
            <person name="Ohm R.A."/>
            <person name="Patyshakuliyeva A."/>
            <person name="Rokas A."/>
            <person name="Ruiz-Duenas F.J."/>
            <person name="Sabat G."/>
            <person name="Salamov A."/>
            <person name="Samejima M."/>
            <person name="Schmutz J."/>
            <person name="Slot J.C."/>
            <person name="St John F."/>
            <person name="Stenlid J."/>
            <person name="Sun H."/>
            <person name="Sun S."/>
            <person name="Syed K."/>
            <person name="Tsang A."/>
            <person name="Wiebenga A."/>
            <person name="Young D."/>
            <person name="Pisabarro A."/>
            <person name="Eastwood D.C."/>
            <person name="Martin F."/>
            <person name="Cullen D."/>
            <person name="Grigoriev I.V."/>
            <person name="Hibbett D.S."/>
        </authorList>
    </citation>
    <scope>NUCLEOTIDE SEQUENCE [LARGE SCALE GENOMIC DNA]</scope>
    <source>
        <strain evidence="1 2">LYAD-421 SS1</strain>
    </source>
</reference>
<name>R7SHE0_DICSQ</name>
<feature type="non-terminal residue" evidence="1">
    <location>
        <position position="1"/>
    </location>
</feature>
<dbReference type="GeneID" id="18844042"/>
<dbReference type="HOGENOM" id="CLU_200853_0_0_1"/>
<gene>
    <name evidence="1" type="ORF">DICSQDRAFT_74897</name>
</gene>
<dbReference type="Gene3D" id="2.40.70.10">
    <property type="entry name" value="Acid Proteases"/>
    <property type="match status" value="1"/>
</dbReference>
<dbReference type="KEGG" id="dsq:DICSQDRAFT_74897"/>
<dbReference type="AlphaFoldDB" id="R7SHE0"/>
<protein>
    <submittedName>
        <fullName evidence="1">Uncharacterized protein</fullName>
    </submittedName>
</protein>
<dbReference type="Proteomes" id="UP000053319">
    <property type="component" value="Unassembled WGS sequence"/>
</dbReference>
<dbReference type="RefSeq" id="XP_007372010.1">
    <property type="nucleotide sequence ID" value="XM_007371948.1"/>
</dbReference>
<dbReference type="InterPro" id="IPR021109">
    <property type="entry name" value="Peptidase_aspartic_dom_sf"/>
</dbReference>